<evidence type="ECO:0000256" key="23">
    <source>
        <dbReference type="ARBA" id="ARBA00045709"/>
    </source>
</evidence>
<feature type="transmembrane region" description="Helical" evidence="25">
    <location>
        <begin position="248"/>
        <end position="271"/>
    </location>
</feature>
<comment type="subcellular location">
    <subcellularLocation>
        <location evidence="1">Lysosome membrane</location>
        <topology evidence="1">Multi-pass membrane protein</topology>
    </subcellularLocation>
</comment>
<evidence type="ECO:0000256" key="17">
    <source>
        <dbReference type="ARBA" id="ARBA00044903"/>
    </source>
</evidence>
<evidence type="ECO:0000256" key="14">
    <source>
        <dbReference type="ARBA" id="ARBA00044898"/>
    </source>
</evidence>
<comment type="catalytic activity">
    <reaction evidence="9">
        <text>L-histidyl-glycine(out) = L-histidyl-glycine(in)</text>
        <dbReference type="Rhea" id="RHEA:79395"/>
        <dbReference type="ChEBI" id="CHEBI:229957"/>
    </reaction>
</comment>
<comment type="function">
    <text evidence="23">Lysosomal dipeptide uniporter that selectively exports lysine, arginine or histidine-containing dipeptides with a net positive charge from the lysosome lumen into the cytosol. Could play a role in a specific type of protein O-glycosylation indirectly regulating macrophages migration and tissue invasion. Also essential for liver homeostasis.</text>
</comment>
<comment type="catalytic activity">
    <reaction evidence="12">
        <text>L-lysyl-L-alpha-amino acid(out) = L-lysyl-L-alpha-amino acid(in)</text>
        <dbReference type="Rhea" id="RHEA:79387"/>
        <dbReference type="ChEBI" id="CHEBI:229965"/>
    </reaction>
</comment>
<keyword evidence="6 25" id="KW-0472">Membrane</keyword>
<comment type="catalytic activity">
    <reaction evidence="15">
        <text>L-arginyl-L-alpha-amino acid(out) = L-arginyl-L-alpha-amino acid(in)</text>
        <dbReference type="Rhea" id="RHEA:79371"/>
        <dbReference type="ChEBI" id="CHEBI:84315"/>
    </reaction>
</comment>
<dbReference type="Gene3D" id="1.20.1250.20">
    <property type="entry name" value="MFS general substrate transporter like domains"/>
    <property type="match status" value="1"/>
</dbReference>
<comment type="catalytic activity">
    <reaction evidence="11">
        <text>L-alpha-aminoacyl-L-histidine(out) = L-alpha-aminoacyl-L-histidine(in)</text>
        <dbReference type="Rhea" id="RHEA:79375"/>
        <dbReference type="ChEBI" id="CHEBI:229967"/>
    </reaction>
</comment>
<feature type="transmembrane region" description="Helical" evidence="25">
    <location>
        <begin position="405"/>
        <end position="423"/>
    </location>
</feature>
<feature type="transmembrane region" description="Helical" evidence="25">
    <location>
        <begin position="119"/>
        <end position="139"/>
    </location>
</feature>
<feature type="transmembrane region" description="Helical" evidence="25">
    <location>
        <begin position="314"/>
        <end position="330"/>
    </location>
</feature>
<evidence type="ECO:0000256" key="3">
    <source>
        <dbReference type="ARBA" id="ARBA00022448"/>
    </source>
</evidence>
<comment type="catalytic activity">
    <reaction evidence="13">
        <text>L-alpha-aminoacyl-L-lysine(out) = L-alpha-aminoacyl-L-lysine(in)</text>
        <dbReference type="Rhea" id="RHEA:79383"/>
        <dbReference type="ChEBI" id="CHEBI:229966"/>
    </reaction>
</comment>
<evidence type="ECO:0000256" key="11">
    <source>
        <dbReference type="ARBA" id="ARBA00044884"/>
    </source>
</evidence>
<comment type="catalytic activity">
    <reaction evidence="17">
        <text>L-arginyl-glycine(out) = L-arginyl-glycine(in)</text>
        <dbReference type="Rhea" id="RHEA:79391"/>
        <dbReference type="ChEBI" id="CHEBI:229955"/>
    </reaction>
</comment>
<dbReference type="GO" id="GO:0022857">
    <property type="term" value="F:transmembrane transporter activity"/>
    <property type="evidence" value="ECO:0007669"/>
    <property type="project" value="InterPro"/>
</dbReference>
<evidence type="ECO:0000256" key="19">
    <source>
        <dbReference type="ARBA" id="ARBA00044919"/>
    </source>
</evidence>
<evidence type="ECO:0000256" key="20">
    <source>
        <dbReference type="ARBA" id="ARBA00044924"/>
    </source>
</evidence>
<evidence type="ECO:0000256" key="25">
    <source>
        <dbReference type="SAM" id="Phobius"/>
    </source>
</evidence>
<evidence type="ECO:0000256" key="10">
    <source>
        <dbReference type="ARBA" id="ARBA00044881"/>
    </source>
</evidence>
<proteinExistence type="inferred from homology"/>
<dbReference type="PANTHER" id="PTHR23512:SF3">
    <property type="entry name" value="MAJOR FACILITATOR SUPERFAMILY DOMAIN-CONTAINING PROTEIN 1"/>
    <property type="match status" value="1"/>
</dbReference>
<dbReference type="GO" id="GO:0005765">
    <property type="term" value="C:lysosomal membrane"/>
    <property type="evidence" value="ECO:0007669"/>
    <property type="project" value="UniProtKB-SubCell"/>
</dbReference>
<keyword evidence="5 25" id="KW-1133">Transmembrane helix</keyword>
<evidence type="ECO:0000313" key="26">
    <source>
        <dbReference type="EMBL" id="GIX63828.1"/>
    </source>
</evidence>
<evidence type="ECO:0000256" key="22">
    <source>
        <dbReference type="ARBA" id="ARBA00045018"/>
    </source>
</evidence>
<accession>A0AAV4LVN5</accession>
<evidence type="ECO:0000256" key="1">
    <source>
        <dbReference type="ARBA" id="ARBA00004155"/>
    </source>
</evidence>
<dbReference type="EMBL" id="BPLF01000002">
    <property type="protein sequence ID" value="GIX63828.1"/>
    <property type="molecule type" value="Genomic_DNA"/>
</dbReference>
<evidence type="ECO:0000256" key="18">
    <source>
        <dbReference type="ARBA" id="ARBA00044912"/>
    </source>
</evidence>
<comment type="subunit">
    <text evidence="24">Homodimer. Interacts with lysosomal protein GLMP (via lumenal domain); the interaction starts while both proteins are still in the endoplasmic reticulum and is required for stabilization of MFSD1 in lysosomes but has no direct effect on its targeting to lysosomes or transporter activity.</text>
</comment>
<evidence type="ECO:0000256" key="8">
    <source>
        <dbReference type="ARBA" id="ARBA00044876"/>
    </source>
</evidence>
<evidence type="ECO:0000256" key="4">
    <source>
        <dbReference type="ARBA" id="ARBA00022692"/>
    </source>
</evidence>
<comment type="catalytic activity">
    <reaction evidence="20">
        <text>L-lysyl-glycine(out) = L-lysyl-glycine(in)</text>
        <dbReference type="Rhea" id="RHEA:79407"/>
        <dbReference type="ChEBI" id="CHEBI:191202"/>
    </reaction>
</comment>
<keyword evidence="3" id="KW-0813">Transport</keyword>
<organism evidence="26 27">
    <name type="scientific">Babesia caballi</name>
    <dbReference type="NCBI Taxonomy" id="5871"/>
    <lineage>
        <taxon>Eukaryota</taxon>
        <taxon>Sar</taxon>
        <taxon>Alveolata</taxon>
        <taxon>Apicomplexa</taxon>
        <taxon>Aconoidasida</taxon>
        <taxon>Piroplasmida</taxon>
        <taxon>Babesiidae</taxon>
        <taxon>Babesia</taxon>
    </lineage>
</organism>
<name>A0AAV4LVN5_BABCB</name>
<evidence type="ECO:0000256" key="2">
    <source>
        <dbReference type="ARBA" id="ARBA00008335"/>
    </source>
</evidence>
<feature type="transmembrane region" description="Helical" evidence="25">
    <location>
        <begin position="151"/>
        <end position="174"/>
    </location>
</feature>
<dbReference type="PANTHER" id="PTHR23512">
    <property type="entry name" value="MAJOR FACILITATOR SUPERFAMILY DOMAIN-CONTAINING PROTEIN 1"/>
    <property type="match status" value="1"/>
</dbReference>
<dbReference type="Pfam" id="PF07690">
    <property type="entry name" value="MFS_1"/>
    <property type="match status" value="1"/>
</dbReference>
<evidence type="ECO:0000256" key="21">
    <source>
        <dbReference type="ARBA" id="ARBA00044985"/>
    </source>
</evidence>
<sequence>MKLGWAWRLGLYAATVTFMSTYYDSWSSTMAMFVRLGVYQDACEGEIPVDLPADHVKCDKQLQSLSGLLTVFRISEFVTSIGVGVFMDLVGPKICIVAGILLRILSWFMLGSFPRNVAVMISACILCGITANAIIFPVFTVARYWPAYQDVAMCVVSICLSAGCFYVTIMNGIISLIPDVDMARFVNIKVIVTHVPWLLVAVFIFPNNLAKDIAANMTPEMSAKTKELNLEREVVEDGSWNARSFWRYIINPCVLVTTVVFIVNCISLTFAQEAFTMIYHDNAFAEKFNSVMLPLSSVFALMFMWVINRYGIMSVINFLNIVALVMHIFLTMNNTFASIVASVCISATFSGFVTFFFIIIERIVDIQYSGSMKGYLTTAAGVSLGINPLINYITVNHSSMLTSQLVFIVIRCLMILPLVWLYIQEKRNALNVSTPTVNAAEAAEVAAVAAVSAAASVESQGAANLVEATKAPAEKVASLEIKPGSSDNSTTHVKGFKEGSNTAVSQIVGEEQKRLVHLRHVSLEDGAELVESPEHQLVVRVVAAIEGAVVQSGELERDVDAEQKRLQHRGVVEKAVRRDRPEVRVVRRPYFVVACGLRQHRAQLLVGAFYDKLLYVPEQRSHEHVHAPARTRGAATYGRELLDSLPNSEAPHEGVDVAETL</sequence>
<evidence type="ECO:0000256" key="5">
    <source>
        <dbReference type="ARBA" id="ARBA00022989"/>
    </source>
</evidence>
<dbReference type="GeneID" id="94195309"/>
<keyword evidence="27" id="KW-1185">Reference proteome</keyword>
<gene>
    <name evidence="26" type="ORF">BcabD6B2_32630</name>
</gene>
<evidence type="ECO:0000256" key="24">
    <source>
        <dbReference type="ARBA" id="ARBA00046376"/>
    </source>
</evidence>
<protein>
    <recommendedName>
        <fullName evidence="21">Lysosomal dipeptide transporter MFSD1</fullName>
    </recommendedName>
    <alternativeName>
        <fullName evidence="22">Major facilitator superfamily domain-containing protein 1</fullName>
    </alternativeName>
</protein>
<comment type="catalytic activity">
    <reaction evidence="16">
        <text>L-lysyl-L-lysine(out) = L-lysyl-L-lysine(in)</text>
        <dbReference type="Rhea" id="RHEA:79403"/>
        <dbReference type="ChEBI" id="CHEBI:229956"/>
    </reaction>
</comment>
<feature type="transmembrane region" description="Helical" evidence="25">
    <location>
        <begin position="372"/>
        <end position="393"/>
    </location>
</feature>
<dbReference type="RefSeq" id="XP_067715897.1">
    <property type="nucleotide sequence ID" value="XM_067859796.1"/>
</dbReference>
<keyword evidence="7" id="KW-0458">Lysosome</keyword>
<evidence type="ECO:0000256" key="7">
    <source>
        <dbReference type="ARBA" id="ARBA00023228"/>
    </source>
</evidence>
<dbReference type="SUPFAM" id="SSF103473">
    <property type="entry name" value="MFS general substrate transporter"/>
    <property type="match status" value="1"/>
</dbReference>
<dbReference type="CDD" id="cd06174">
    <property type="entry name" value="MFS"/>
    <property type="match status" value="1"/>
</dbReference>
<feature type="transmembrane region" description="Helical" evidence="25">
    <location>
        <begin position="336"/>
        <end position="360"/>
    </location>
</feature>
<comment type="caution">
    <text evidence="26">The sequence shown here is derived from an EMBL/GenBank/DDBJ whole genome shotgun (WGS) entry which is preliminary data.</text>
</comment>
<evidence type="ECO:0000256" key="15">
    <source>
        <dbReference type="ARBA" id="ARBA00044899"/>
    </source>
</evidence>
<comment type="catalytic activity">
    <reaction evidence="8">
        <text>L-lysyl-L-alanine(out) = L-lysyl-L-alanine(in)</text>
        <dbReference type="Rhea" id="RHEA:79399"/>
        <dbReference type="ChEBI" id="CHEBI:229954"/>
    </reaction>
</comment>
<comment type="catalytic activity">
    <reaction evidence="19">
        <text>L-alanyl-L-lysine(out) = L-alanyl-L-lysine(in)</text>
        <dbReference type="Rhea" id="RHEA:79415"/>
        <dbReference type="ChEBI" id="CHEBI:192470"/>
    </reaction>
</comment>
<feature type="transmembrane region" description="Helical" evidence="25">
    <location>
        <begin position="6"/>
        <end position="23"/>
    </location>
</feature>
<evidence type="ECO:0000256" key="12">
    <source>
        <dbReference type="ARBA" id="ARBA00044891"/>
    </source>
</evidence>
<evidence type="ECO:0000313" key="27">
    <source>
        <dbReference type="Proteomes" id="UP001497744"/>
    </source>
</evidence>
<evidence type="ECO:0000256" key="9">
    <source>
        <dbReference type="ARBA" id="ARBA00044878"/>
    </source>
</evidence>
<dbReference type="AlphaFoldDB" id="A0AAV4LVN5"/>
<evidence type="ECO:0000256" key="16">
    <source>
        <dbReference type="ARBA" id="ARBA00044900"/>
    </source>
</evidence>
<reference evidence="26 27" key="1">
    <citation type="submission" date="2021-06" db="EMBL/GenBank/DDBJ databases">
        <title>Genome sequence of Babesia caballi.</title>
        <authorList>
            <person name="Yamagishi J."/>
            <person name="Kidaka T."/>
            <person name="Ochi A."/>
        </authorList>
    </citation>
    <scope>NUCLEOTIDE SEQUENCE [LARGE SCALE GENOMIC DNA]</scope>
    <source>
        <strain evidence="26">USDA-D6B2</strain>
    </source>
</reference>
<comment type="catalytic activity">
    <reaction evidence="14">
        <text>L-aspartyl-L-lysine(out) = L-aspartyl-L-lysine(in)</text>
        <dbReference type="Rhea" id="RHEA:79411"/>
        <dbReference type="ChEBI" id="CHEBI:229953"/>
    </reaction>
</comment>
<evidence type="ECO:0000256" key="13">
    <source>
        <dbReference type="ARBA" id="ARBA00044893"/>
    </source>
</evidence>
<dbReference type="InterPro" id="IPR011701">
    <property type="entry name" value="MFS"/>
</dbReference>
<dbReference type="Proteomes" id="UP001497744">
    <property type="component" value="Unassembled WGS sequence"/>
</dbReference>
<feature type="transmembrane region" description="Helical" evidence="25">
    <location>
        <begin position="291"/>
        <end position="307"/>
    </location>
</feature>
<comment type="catalytic activity">
    <reaction evidence="18">
        <text>L-histidyl-L-alpha-amino acid(out) = L-histidyl-L-alpha-amino acid(in)</text>
        <dbReference type="Rhea" id="RHEA:79379"/>
        <dbReference type="ChEBI" id="CHEBI:229964"/>
    </reaction>
</comment>
<feature type="transmembrane region" description="Helical" evidence="25">
    <location>
        <begin position="186"/>
        <end position="205"/>
    </location>
</feature>
<dbReference type="InterPro" id="IPR052187">
    <property type="entry name" value="MFSD1"/>
</dbReference>
<comment type="catalytic activity">
    <reaction evidence="10">
        <text>L-alpha-aminoacyl-L-arginine(out) = L-alpha-aminoacyl-L-arginine(in)</text>
        <dbReference type="Rhea" id="RHEA:79367"/>
        <dbReference type="ChEBI" id="CHEBI:229968"/>
    </reaction>
</comment>
<keyword evidence="4 25" id="KW-0812">Transmembrane</keyword>
<dbReference type="InterPro" id="IPR036259">
    <property type="entry name" value="MFS_trans_sf"/>
</dbReference>
<evidence type="ECO:0000256" key="6">
    <source>
        <dbReference type="ARBA" id="ARBA00023136"/>
    </source>
</evidence>
<comment type="similarity">
    <text evidence="2">Belongs to the major facilitator superfamily.</text>
</comment>